<sequence length="823" mass="90569">MISLLGDLSPREPRLPAPSSKVESAELQIGEKAYLQQGKTPQQQVSERTRDWILEQCWIITVVQHFTVKQPAEISSTANGTRVVSLLLLLLVEQTTANPEPENGVIGQPEVRCGATSITVVTNAAAPFTGRLYVQGEAETEGCMRRPKGATDHVDFELHFGECGMRRQRTLSPRGVTYSFTLVVSFHPVFVTGTDRGFNVRCFFLESVKALEAEVDASPTGPPVKYARVGDAVAHVWNCGEEAAPAYRMLIHSCYVDDGAGKRFELIDERGCGVDRVLLPQIEYDREKLVASAKSSIFKYADKIQVFFTCTVQLCFKKDGGCDGLTPPLCDGHPHPPHPDHPVLLVPDHEHDEHPDHHERPHVPEGHRGPPEDHHGPPPRPDRSHHPHDEDEEEEERRPAPHPRFGPKFGPPRPDSREHRGPPPPPPHFPPRHGLPRGGGEERVDGPRERHGPPHRPREDRPDSRERHGPSRGGDRDGPRGRFGPPRGGPRDEEEGERPPPPPRGLFPVDELPDEIKSAFESKFAPPAKEFFGPMERDSDVRLDSPLRRGGNSAEGEKLLALKPNGTTERKRPEVRVFSGNSVSSSAANSLDAALQAVNREEYSEDLDDIEALLNSSSDATSEPARYRTDFATSTLSTLFEDDIPSSTTTPSTTTTTVTSESPSTSTEEEPLIRVSTMEPILKDAPPPSSTQYPFSSTGTIFEPLQEREGEQEGQKLKQVGWENDRTSRDSEARKKLETDLSVDVIVLPFEEDKPSTPSTLHSPPSLPSRPVLCLSAVGSSLLLSAVLLGLLVVAAVSFTIARRGRSSGRGPEPVASKRLDLF</sequence>
<feature type="compositionally biased region" description="Low complexity" evidence="8">
    <location>
        <begin position="645"/>
        <end position="666"/>
    </location>
</feature>
<evidence type="ECO:0000256" key="1">
    <source>
        <dbReference type="ARBA" id="ARBA00004251"/>
    </source>
</evidence>
<evidence type="ECO:0000256" key="9">
    <source>
        <dbReference type="SAM" id="Phobius"/>
    </source>
</evidence>
<feature type="compositionally biased region" description="Basic and acidic residues" evidence="8">
    <location>
        <begin position="439"/>
        <end position="480"/>
    </location>
</feature>
<dbReference type="SMART" id="SM00241">
    <property type="entry name" value="ZP"/>
    <property type="match status" value="1"/>
</dbReference>
<feature type="compositionally biased region" description="Basic and acidic residues" evidence="8">
    <location>
        <begin position="706"/>
        <end position="716"/>
    </location>
</feature>
<keyword evidence="3" id="KW-1003">Cell membrane</keyword>
<dbReference type="PROSITE" id="PS51034">
    <property type="entry name" value="ZP_2"/>
    <property type="match status" value="1"/>
</dbReference>
<feature type="region of interest" description="Disordered" evidence="8">
    <location>
        <begin position="679"/>
        <end position="698"/>
    </location>
</feature>
<dbReference type="Proteomes" id="UP000005239">
    <property type="component" value="Unassembled WGS sequence"/>
</dbReference>
<evidence type="ECO:0000256" key="3">
    <source>
        <dbReference type="ARBA" id="ARBA00022475"/>
    </source>
</evidence>
<accession>A0A2A6BRN6</accession>
<evidence type="ECO:0000256" key="8">
    <source>
        <dbReference type="SAM" id="MobiDB-lite"/>
    </source>
</evidence>
<feature type="compositionally biased region" description="Basic and acidic residues" evidence="8">
    <location>
        <begin position="723"/>
        <end position="734"/>
    </location>
</feature>
<dbReference type="OrthoDB" id="6139674at2759"/>
<dbReference type="GO" id="GO:0005886">
    <property type="term" value="C:plasma membrane"/>
    <property type="evidence" value="ECO:0007669"/>
    <property type="project" value="UniProtKB-SubCell"/>
</dbReference>
<feature type="region of interest" description="Disordered" evidence="8">
    <location>
        <begin position="706"/>
        <end position="734"/>
    </location>
</feature>
<feature type="region of interest" description="Disordered" evidence="8">
    <location>
        <begin position="1"/>
        <end position="22"/>
    </location>
</feature>
<feature type="compositionally biased region" description="Basic and acidic residues" evidence="8">
    <location>
        <begin position="535"/>
        <end position="547"/>
    </location>
</feature>
<comment type="subcellular location">
    <subcellularLocation>
        <location evidence="1">Cell membrane</location>
        <topology evidence="1">Single-pass type I membrane protein</topology>
    </subcellularLocation>
</comment>
<dbReference type="InterPro" id="IPR001507">
    <property type="entry name" value="ZP_dom"/>
</dbReference>
<feature type="region of interest" description="Disordered" evidence="8">
    <location>
        <begin position="636"/>
        <end position="673"/>
    </location>
</feature>
<evidence type="ECO:0000256" key="5">
    <source>
        <dbReference type="ARBA" id="ARBA00022729"/>
    </source>
</evidence>
<reference evidence="11" key="1">
    <citation type="journal article" date="2008" name="Nat. Genet.">
        <title>The Pristionchus pacificus genome provides a unique perspective on nematode lifestyle and parasitism.</title>
        <authorList>
            <person name="Dieterich C."/>
            <person name="Clifton S.W."/>
            <person name="Schuster L.N."/>
            <person name="Chinwalla A."/>
            <person name="Delehaunty K."/>
            <person name="Dinkelacker I."/>
            <person name="Fulton L."/>
            <person name="Fulton R."/>
            <person name="Godfrey J."/>
            <person name="Minx P."/>
            <person name="Mitreva M."/>
            <person name="Roeseler W."/>
            <person name="Tian H."/>
            <person name="Witte H."/>
            <person name="Yang S.P."/>
            <person name="Wilson R.K."/>
            <person name="Sommer R.J."/>
        </authorList>
    </citation>
    <scope>NUCLEOTIDE SEQUENCE [LARGE SCALE GENOMIC DNA]</scope>
    <source>
        <strain evidence="11">PS312</strain>
    </source>
</reference>
<keyword evidence="2" id="KW-0193">Cuticle</keyword>
<evidence type="ECO:0000256" key="6">
    <source>
        <dbReference type="ARBA" id="ARBA00022989"/>
    </source>
</evidence>
<evidence type="ECO:0000256" key="2">
    <source>
        <dbReference type="ARBA" id="ARBA00022460"/>
    </source>
</evidence>
<keyword evidence="6 9" id="KW-1133">Transmembrane helix</keyword>
<gene>
    <name evidence="10" type="primary">WBGene00117220</name>
</gene>
<accession>A0A8R1UJ14</accession>
<dbReference type="PANTHER" id="PTHR22907:SF26">
    <property type="entry name" value="ZP DOMAIN-CONTAINING PROTEIN"/>
    <property type="match status" value="1"/>
</dbReference>
<evidence type="ECO:0000313" key="11">
    <source>
        <dbReference type="Proteomes" id="UP000005239"/>
    </source>
</evidence>
<evidence type="ECO:0000256" key="4">
    <source>
        <dbReference type="ARBA" id="ARBA00022692"/>
    </source>
</evidence>
<organism evidence="10 11">
    <name type="scientific">Pristionchus pacificus</name>
    <name type="common">Parasitic nematode worm</name>
    <dbReference type="NCBI Taxonomy" id="54126"/>
    <lineage>
        <taxon>Eukaryota</taxon>
        <taxon>Metazoa</taxon>
        <taxon>Ecdysozoa</taxon>
        <taxon>Nematoda</taxon>
        <taxon>Chromadorea</taxon>
        <taxon>Rhabditida</taxon>
        <taxon>Rhabditina</taxon>
        <taxon>Diplogasteromorpha</taxon>
        <taxon>Diplogasteroidea</taxon>
        <taxon>Neodiplogasteridae</taxon>
        <taxon>Pristionchus</taxon>
    </lineage>
</organism>
<feature type="transmembrane region" description="Helical" evidence="9">
    <location>
        <begin position="782"/>
        <end position="802"/>
    </location>
</feature>
<reference evidence="10" key="2">
    <citation type="submission" date="2022-06" db="UniProtKB">
        <authorList>
            <consortium name="EnsemblMetazoa"/>
        </authorList>
    </citation>
    <scope>IDENTIFICATION</scope>
    <source>
        <strain evidence="10">PS312</strain>
    </source>
</reference>
<dbReference type="InterPro" id="IPR051962">
    <property type="entry name" value="Cuticlin"/>
</dbReference>
<dbReference type="EnsemblMetazoa" id="PPA27666.1">
    <property type="protein sequence ID" value="PPA27666.1"/>
    <property type="gene ID" value="WBGene00117220"/>
</dbReference>
<dbReference type="InterPro" id="IPR057475">
    <property type="entry name" value="CUT_C"/>
</dbReference>
<dbReference type="Pfam" id="PF25301">
    <property type="entry name" value="CUT_C"/>
    <property type="match status" value="1"/>
</dbReference>
<feature type="compositionally biased region" description="Basic and acidic residues" evidence="8">
    <location>
        <begin position="333"/>
        <end position="389"/>
    </location>
</feature>
<keyword evidence="11" id="KW-1185">Reference proteome</keyword>
<evidence type="ECO:0000313" key="10">
    <source>
        <dbReference type="EnsemblMetazoa" id="PPA27666.1"/>
    </source>
</evidence>
<name>A0A2A6BRN6_PRIPA</name>
<protein>
    <submittedName>
        <fullName evidence="10">Cutl-7</fullName>
    </submittedName>
</protein>
<dbReference type="InterPro" id="IPR056953">
    <property type="entry name" value="CUT_N"/>
</dbReference>
<dbReference type="GO" id="GO:0042302">
    <property type="term" value="F:structural constituent of cuticle"/>
    <property type="evidence" value="ECO:0007669"/>
    <property type="project" value="UniProtKB-KW"/>
</dbReference>
<keyword evidence="4 9" id="KW-0812">Transmembrane</keyword>
<dbReference type="PANTHER" id="PTHR22907">
    <property type="entry name" value="GH04558P"/>
    <property type="match status" value="1"/>
</dbReference>
<dbReference type="Pfam" id="PF25057">
    <property type="entry name" value="CUT_N"/>
    <property type="match status" value="1"/>
</dbReference>
<keyword evidence="5" id="KW-0732">Signal</keyword>
<proteinExistence type="predicted"/>
<keyword evidence="7 9" id="KW-0472">Membrane</keyword>
<feature type="region of interest" description="Disordered" evidence="8">
    <location>
        <begin position="333"/>
        <end position="589"/>
    </location>
</feature>
<dbReference type="AlphaFoldDB" id="A0A2A6BRN6"/>
<evidence type="ECO:0000256" key="7">
    <source>
        <dbReference type="ARBA" id="ARBA00023136"/>
    </source>
</evidence>